<dbReference type="EMBL" id="BORT01000039">
    <property type="protein sequence ID" value="GIO50842.1"/>
    <property type="molecule type" value="Genomic_DNA"/>
</dbReference>
<dbReference type="AlphaFoldDB" id="A0A919YMB1"/>
<dbReference type="Gene3D" id="3.40.630.30">
    <property type="match status" value="1"/>
</dbReference>
<evidence type="ECO:0000259" key="1">
    <source>
        <dbReference type="PROSITE" id="PS51186"/>
    </source>
</evidence>
<name>A0A919YMB1_9BACL</name>
<evidence type="ECO:0000313" key="2">
    <source>
        <dbReference type="EMBL" id="GIO50842.1"/>
    </source>
</evidence>
<keyword evidence="3" id="KW-1185">Reference proteome</keyword>
<dbReference type="Pfam" id="PF00583">
    <property type="entry name" value="Acetyltransf_1"/>
    <property type="match status" value="1"/>
</dbReference>
<sequence length="169" mass="18656">MDRIRKMNVEDASLIAGWQYPEPYDLYSMDGSEEDIAELLNGDYVSARDDEGRLIGFYCTGISARVPGGYEAGIYDDNTLIDFGLGMKPKLTGQGHGVRFVEEGMGYVQTVFPGRGMRLVVAAFNGRAIRVYEKIGFRSICSFISLVNGVETEFICMVNDNAQLAPNTP</sequence>
<reference evidence="2 3" key="1">
    <citation type="submission" date="2021-03" db="EMBL/GenBank/DDBJ databases">
        <title>Antimicrobial resistance genes in bacteria isolated from Japanese honey, and their potential for conferring macrolide and lincosamide resistance in the American foulbrood pathogen Paenibacillus larvae.</title>
        <authorList>
            <person name="Okamoto M."/>
            <person name="Kumagai M."/>
            <person name="Kanamori H."/>
            <person name="Takamatsu D."/>
        </authorList>
    </citation>
    <scope>NUCLEOTIDE SEQUENCE [LARGE SCALE GENOMIC DNA]</scope>
    <source>
        <strain evidence="2 3">J34TS1</strain>
    </source>
</reference>
<proteinExistence type="predicted"/>
<comment type="caution">
    <text evidence="2">The sequence shown here is derived from an EMBL/GenBank/DDBJ whole genome shotgun (WGS) entry which is preliminary data.</text>
</comment>
<protein>
    <submittedName>
        <fullName evidence="2">N-acetyltransferase</fullName>
    </submittedName>
</protein>
<feature type="domain" description="N-acetyltransferase" evidence="1">
    <location>
        <begin position="2"/>
        <end position="159"/>
    </location>
</feature>
<organism evidence="2 3">
    <name type="scientific">Paenibacillus azoreducens</name>
    <dbReference type="NCBI Taxonomy" id="116718"/>
    <lineage>
        <taxon>Bacteria</taxon>
        <taxon>Bacillati</taxon>
        <taxon>Bacillota</taxon>
        <taxon>Bacilli</taxon>
        <taxon>Bacillales</taxon>
        <taxon>Paenibacillaceae</taxon>
        <taxon>Paenibacillus</taxon>
    </lineage>
</organism>
<dbReference type="SUPFAM" id="SSF55729">
    <property type="entry name" value="Acyl-CoA N-acyltransferases (Nat)"/>
    <property type="match status" value="1"/>
</dbReference>
<dbReference type="RefSeq" id="WP_212980944.1">
    <property type="nucleotide sequence ID" value="NZ_AP025343.1"/>
</dbReference>
<gene>
    <name evidence="2" type="ORF">J34TS1_56070</name>
</gene>
<dbReference type="Proteomes" id="UP000682811">
    <property type="component" value="Unassembled WGS sequence"/>
</dbReference>
<dbReference type="GO" id="GO:0016747">
    <property type="term" value="F:acyltransferase activity, transferring groups other than amino-acyl groups"/>
    <property type="evidence" value="ECO:0007669"/>
    <property type="project" value="InterPro"/>
</dbReference>
<accession>A0A919YMB1</accession>
<dbReference type="PROSITE" id="PS51186">
    <property type="entry name" value="GNAT"/>
    <property type="match status" value="1"/>
</dbReference>
<evidence type="ECO:0000313" key="3">
    <source>
        <dbReference type="Proteomes" id="UP000682811"/>
    </source>
</evidence>
<dbReference type="InterPro" id="IPR000182">
    <property type="entry name" value="GNAT_dom"/>
</dbReference>
<dbReference type="InterPro" id="IPR016181">
    <property type="entry name" value="Acyl_CoA_acyltransferase"/>
</dbReference>